<dbReference type="Proteomes" id="UP000551758">
    <property type="component" value="Unassembled WGS sequence"/>
</dbReference>
<evidence type="ECO:0000313" key="3">
    <source>
        <dbReference type="Proteomes" id="UP000551758"/>
    </source>
</evidence>
<evidence type="ECO:0000256" key="1">
    <source>
        <dbReference type="SAM" id="SignalP"/>
    </source>
</evidence>
<feature type="chain" id="PRO_5029769580" evidence="1">
    <location>
        <begin position="19"/>
        <end position="258"/>
    </location>
</feature>
<sequence length="258" mass="28686">MALCYLLSLLCTLAPLDIQWTQLQDCGLRGQALLFPCGLHASRPIFDHGLSAIFDMGIHKSLLEGPVPLRGPLLQGHNMLVFIFMLALHTGCGEPSLITQDEMGAFGAGCQPDLDIPGRQGHREVGNAFFVTTLLLLRLHWSYLAACYQLVKVCTVPYQRLAIALLVNFAQAATNLVTCSQVCKDLKNCLWTQVGHLPMHKRAPKPLGTLLHWHIWVFAQGRAMTGSLPESYFLEPQSLDSHRIQLLLSPPVFRLPDW</sequence>
<evidence type="ECO:0000313" key="2">
    <source>
        <dbReference type="EMBL" id="KAF5917893.1"/>
    </source>
</evidence>
<reference evidence="2 3" key="1">
    <citation type="journal article" date="2020" name="Mol. Biol. Evol.">
        <title>Interspecific Gene Flow and the Evolution of Specialization in Black and White Rhinoceros.</title>
        <authorList>
            <person name="Moodley Y."/>
            <person name="Westbury M.V."/>
            <person name="Russo I.M."/>
            <person name="Gopalakrishnan S."/>
            <person name="Rakotoarivelo A."/>
            <person name="Olsen R.A."/>
            <person name="Prost S."/>
            <person name="Tunstall T."/>
            <person name="Ryder O.A."/>
            <person name="Dalen L."/>
            <person name="Bruford M.W."/>
        </authorList>
    </citation>
    <scope>NUCLEOTIDE SEQUENCE [LARGE SCALE GENOMIC DNA]</scope>
    <source>
        <strain evidence="2">SBR-YM</strain>
        <tissue evidence="2">Skin</tissue>
    </source>
</reference>
<dbReference type="EMBL" id="JACDTQ010002515">
    <property type="protein sequence ID" value="KAF5917893.1"/>
    <property type="molecule type" value="Genomic_DNA"/>
</dbReference>
<gene>
    <name evidence="2" type="ORF">HPG69_010046</name>
</gene>
<protein>
    <submittedName>
        <fullName evidence="2">Uncharacterized protein</fullName>
    </submittedName>
</protein>
<keyword evidence="3" id="KW-1185">Reference proteome</keyword>
<feature type="signal peptide" evidence="1">
    <location>
        <begin position="1"/>
        <end position="18"/>
    </location>
</feature>
<accession>A0A7J7EQE2</accession>
<feature type="non-terminal residue" evidence="2">
    <location>
        <position position="258"/>
    </location>
</feature>
<name>A0A7J7EQE2_DICBM</name>
<organism evidence="2 3">
    <name type="scientific">Diceros bicornis minor</name>
    <name type="common">South-central black rhinoceros</name>
    <dbReference type="NCBI Taxonomy" id="77932"/>
    <lineage>
        <taxon>Eukaryota</taxon>
        <taxon>Metazoa</taxon>
        <taxon>Chordata</taxon>
        <taxon>Craniata</taxon>
        <taxon>Vertebrata</taxon>
        <taxon>Euteleostomi</taxon>
        <taxon>Mammalia</taxon>
        <taxon>Eutheria</taxon>
        <taxon>Laurasiatheria</taxon>
        <taxon>Perissodactyla</taxon>
        <taxon>Rhinocerotidae</taxon>
        <taxon>Diceros</taxon>
    </lineage>
</organism>
<keyword evidence="1" id="KW-0732">Signal</keyword>
<comment type="caution">
    <text evidence="2">The sequence shown here is derived from an EMBL/GenBank/DDBJ whole genome shotgun (WGS) entry which is preliminary data.</text>
</comment>
<proteinExistence type="predicted"/>
<dbReference type="AlphaFoldDB" id="A0A7J7EQE2"/>